<comment type="caution">
    <text evidence="2">The sequence shown here is derived from an EMBL/GenBank/DDBJ whole genome shotgun (WGS) entry which is preliminary data.</text>
</comment>
<name>A0ABN9F9U4_9NEOB</name>
<dbReference type="Proteomes" id="UP001162483">
    <property type="component" value="Unassembled WGS sequence"/>
</dbReference>
<proteinExistence type="predicted"/>
<accession>A0ABN9F9U4</accession>
<feature type="region of interest" description="Disordered" evidence="1">
    <location>
        <begin position="47"/>
        <end position="73"/>
    </location>
</feature>
<protein>
    <submittedName>
        <fullName evidence="2">Uncharacterized protein</fullName>
    </submittedName>
</protein>
<evidence type="ECO:0000313" key="3">
    <source>
        <dbReference type="Proteomes" id="UP001162483"/>
    </source>
</evidence>
<feature type="compositionally biased region" description="Polar residues" evidence="1">
    <location>
        <begin position="62"/>
        <end position="72"/>
    </location>
</feature>
<gene>
    <name evidence="2" type="ORF">SPARVUS_LOCUS11395527</name>
</gene>
<dbReference type="EMBL" id="CATNWA010016434">
    <property type="protein sequence ID" value="CAI9592597.1"/>
    <property type="molecule type" value="Genomic_DNA"/>
</dbReference>
<reference evidence="2" key="1">
    <citation type="submission" date="2023-05" db="EMBL/GenBank/DDBJ databases">
        <authorList>
            <person name="Stuckert A."/>
        </authorList>
    </citation>
    <scope>NUCLEOTIDE SEQUENCE</scope>
</reference>
<evidence type="ECO:0000313" key="2">
    <source>
        <dbReference type="EMBL" id="CAI9592597.1"/>
    </source>
</evidence>
<evidence type="ECO:0000256" key="1">
    <source>
        <dbReference type="SAM" id="MobiDB-lite"/>
    </source>
</evidence>
<keyword evidence="3" id="KW-1185">Reference proteome</keyword>
<organism evidence="2 3">
    <name type="scientific">Staurois parvus</name>
    <dbReference type="NCBI Taxonomy" id="386267"/>
    <lineage>
        <taxon>Eukaryota</taxon>
        <taxon>Metazoa</taxon>
        <taxon>Chordata</taxon>
        <taxon>Craniata</taxon>
        <taxon>Vertebrata</taxon>
        <taxon>Euteleostomi</taxon>
        <taxon>Amphibia</taxon>
        <taxon>Batrachia</taxon>
        <taxon>Anura</taxon>
        <taxon>Neobatrachia</taxon>
        <taxon>Ranoidea</taxon>
        <taxon>Ranidae</taxon>
        <taxon>Staurois</taxon>
    </lineage>
</organism>
<sequence>MGMNRRSFSLFLGTPPCLQHTRRRQAQPTSELTVLQLTQLIRILRQLPDQSPVEEPQDGGPSVTSATDASRSCHSKSFRSRCWLCIHNHHKHAT</sequence>